<feature type="compositionally biased region" description="Basic and acidic residues" evidence="1">
    <location>
        <begin position="16"/>
        <end position="38"/>
    </location>
</feature>
<evidence type="ECO:0000256" key="1">
    <source>
        <dbReference type="SAM" id="MobiDB-lite"/>
    </source>
</evidence>
<organism evidence="2 3">
    <name type="scientific">Parnassius apollo</name>
    <name type="common">Apollo butterfly</name>
    <name type="synonym">Papilio apollo</name>
    <dbReference type="NCBI Taxonomy" id="110799"/>
    <lineage>
        <taxon>Eukaryota</taxon>
        <taxon>Metazoa</taxon>
        <taxon>Ecdysozoa</taxon>
        <taxon>Arthropoda</taxon>
        <taxon>Hexapoda</taxon>
        <taxon>Insecta</taxon>
        <taxon>Pterygota</taxon>
        <taxon>Neoptera</taxon>
        <taxon>Endopterygota</taxon>
        <taxon>Lepidoptera</taxon>
        <taxon>Glossata</taxon>
        <taxon>Ditrysia</taxon>
        <taxon>Papilionoidea</taxon>
        <taxon>Papilionidae</taxon>
        <taxon>Parnassiinae</taxon>
        <taxon>Parnassini</taxon>
        <taxon>Parnassius</taxon>
        <taxon>Parnassius</taxon>
    </lineage>
</organism>
<feature type="compositionally biased region" description="Pro residues" evidence="1">
    <location>
        <begin position="66"/>
        <end position="76"/>
    </location>
</feature>
<proteinExistence type="predicted"/>
<keyword evidence="3" id="KW-1185">Reference proteome</keyword>
<reference evidence="2" key="1">
    <citation type="submission" date="2021-04" db="EMBL/GenBank/DDBJ databases">
        <authorList>
            <person name="Tunstrom K."/>
        </authorList>
    </citation>
    <scope>NUCLEOTIDE SEQUENCE</scope>
</reference>
<dbReference type="Proteomes" id="UP000691718">
    <property type="component" value="Unassembled WGS sequence"/>
</dbReference>
<feature type="region of interest" description="Disordered" evidence="1">
    <location>
        <begin position="1"/>
        <end position="129"/>
    </location>
</feature>
<protein>
    <submittedName>
        <fullName evidence="2">(apollo) hypothetical protein</fullName>
    </submittedName>
</protein>
<dbReference type="EMBL" id="CAJQZP010001207">
    <property type="protein sequence ID" value="CAG5029453.1"/>
    <property type="molecule type" value="Genomic_DNA"/>
</dbReference>
<comment type="caution">
    <text evidence="2">The sequence shown here is derived from an EMBL/GenBank/DDBJ whole genome shotgun (WGS) entry which is preliminary data.</text>
</comment>
<evidence type="ECO:0000313" key="3">
    <source>
        <dbReference type="Proteomes" id="UP000691718"/>
    </source>
</evidence>
<feature type="compositionally biased region" description="Polar residues" evidence="1">
    <location>
        <begin position="116"/>
        <end position="129"/>
    </location>
</feature>
<gene>
    <name evidence="2" type="ORF">PAPOLLO_LOCUS19238</name>
</gene>
<evidence type="ECO:0000313" key="2">
    <source>
        <dbReference type="EMBL" id="CAG5029453.1"/>
    </source>
</evidence>
<sequence>MLDKGEPPPTRRKPPDRHPGVLDRPLMERDLFAPDRSRILPPISHIPKRKGSSPATGTALGTSGAEPPPSAEPAPLPRRNLASRRRTPPEIDNEELQEERRLKASATTTTNTPTPLQKQPVTRDNSPPD</sequence>
<accession>A0A8S3XNA5</accession>
<dbReference type="AlphaFoldDB" id="A0A8S3XNA5"/>
<name>A0A8S3XNA5_PARAO</name>